<keyword evidence="1" id="KW-0472">Membrane</keyword>
<feature type="transmembrane region" description="Helical" evidence="1">
    <location>
        <begin position="6"/>
        <end position="31"/>
    </location>
</feature>
<sequence>MVDLLGLMSIVDFSIIFAAMGVLVGVVNSIYASRLQHKSRQIRLISELSRYTQEEFQKREYELFGLEWDDYDDFERKYGSDFDLDQFARRYAVWSEHNKMGFLLKTGLVDVETLLGFLGGQLPLLWLWRKYESIIREQRVRYKQPDLFVWWEHAADEIERYYSKRGHADVILESISYVADA</sequence>
<dbReference type="AlphaFoldDB" id="G9BAL8"/>
<reference evidence="2" key="1">
    <citation type="journal article" date="2012" name="Environ. Microbiol.">
        <title>Genetic structure of three fosmid-fragments encoding 16S rRNA genes of the Miscellaneous Crenarchaeotic Group (MCG): implications for physiology and evolution of marine sedimentary archaea.</title>
        <authorList>
            <person name="Li P.Y."/>
            <person name="Xie B.B."/>
            <person name="Zhang X.Y."/>
            <person name="Qin Q.L."/>
            <person name="Dang H.Y."/>
            <person name="Wang X.M."/>
            <person name="Chen X.L."/>
            <person name="Yu J."/>
            <person name="Zhang Y.Z."/>
        </authorList>
    </citation>
    <scope>NUCLEOTIDE SEQUENCE</scope>
</reference>
<gene>
    <name evidence="2" type="ORF">E6-3G_19</name>
</gene>
<proteinExistence type="predicted"/>
<evidence type="ECO:0000256" key="1">
    <source>
        <dbReference type="SAM" id="Phobius"/>
    </source>
</evidence>
<evidence type="ECO:0000313" key="2">
    <source>
        <dbReference type="EMBL" id="ADP09434.1"/>
    </source>
</evidence>
<keyword evidence="1" id="KW-0812">Transmembrane</keyword>
<protein>
    <submittedName>
        <fullName evidence="2">Uncharacterized protein</fullName>
    </submittedName>
</protein>
<name>G9BAL8_9ARCH</name>
<organism evidence="2">
    <name type="scientific">uncultured marine crenarchaeote E6-3G</name>
    <dbReference type="NCBI Taxonomy" id="907719"/>
    <lineage>
        <taxon>Archaea</taxon>
        <taxon>Candidatus Bathyarchaeota</taxon>
        <taxon>environmental samples</taxon>
    </lineage>
</organism>
<dbReference type="EMBL" id="HQ214610">
    <property type="protein sequence ID" value="ADP09434.1"/>
    <property type="molecule type" value="Genomic_DNA"/>
</dbReference>
<accession>G9BAL8</accession>
<keyword evidence="1" id="KW-1133">Transmembrane helix</keyword>